<evidence type="ECO:0000313" key="3">
    <source>
        <dbReference type="Proteomes" id="UP001324634"/>
    </source>
</evidence>
<dbReference type="InterPro" id="IPR011873">
    <property type="entry name" value="CHP02147"/>
</dbReference>
<dbReference type="InterPro" id="IPR025537">
    <property type="entry name" value="DUF4423"/>
</dbReference>
<accession>A0AAX4HQS1</accession>
<dbReference type="Pfam" id="PF14394">
    <property type="entry name" value="DUF4423"/>
    <property type="match status" value="1"/>
</dbReference>
<dbReference type="Proteomes" id="UP001324634">
    <property type="component" value="Chromosome"/>
</dbReference>
<evidence type="ECO:0000313" key="2">
    <source>
        <dbReference type="EMBL" id="WPU65567.1"/>
    </source>
</evidence>
<dbReference type="EMBL" id="CP139487">
    <property type="protein sequence ID" value="WPU65567.1"/>
    <property type="molecule type" value="Genomic_DNA"/>
</dbReference>
<proteinExistence type="predicted"/>
<organism evidence="2 3">
    <name type="scientific">Peredibacter starrii</name>
    <dbReference type="NCBI Taxonomy" id="28202"/>
    <lineage>
        <taxon>Bacteria</taxon>
        <taxon>Pseudomonadati</taxon>
        <taxon>Bdellovibrionota</taxon>
        <taxon>Bacteriovoracia</taxon>
        <taxon>Bacteriovoracales</taxon>
        <taxon>Bacteriovoracaceae</taxon>
        <taxon>Peredibacter</taxon>
    </lineage>
</organism>
<evidence type="ECO:0000259" key="1">
    <source>
        <dbReference type="Pfam" id="PF14394"/>
    </source>
</evidence>
<dbReference type="KEGG" id="psti:SOO65_02280"/>
<dbReference type="RefSeq" id="WP_321396288.1">
    <property type="nucleotide sequence ID" value="NZ_CP139487.1"/>
</dbReference>
<keyword evidence="3" id="KW-1185">Reference proteome</keyword>
<feature type="domain" description="DUF4423" evidence="1">
    <location>
        <begin position="43"/>
        <end position="206"/>
    </location>
</feature>
<dbReference type="NCBIfam" id="TIGR02147">
    <property type="entry name" value="Fsuc_second"/>
    <property type="match status" value="1"/>
</dbReference>
<reference evidence="2 3" key="1">
    <citation type="submission" date="2023-11" db="EMBL/GenBank/DDBJ databases">
        <title>Peredibacter starrii A3.12.</title>
        <authorList>
            <person name="Mitchell R.J."/>
        </authorList>
    </citation>
    <scope>NUCLEOTIDE SEQUENCE [LARGE SCALE GENOMIC DNA]</scope>
    <source>
        <strain evidence="2 3">A3.12</strain>
    </source>
</reference>
<dbReference type="AlphaFoldDB" id="A0AAX4HQS1"/>
<protein>
    <submittedName>
        <fullName evidence="2">DUF4423 domain-containing protein</fullName>
    </submittedName>
</protein>
<name>A0AAX4HQS1_9BACT</name>
<sequence>MAQLLSGKRKFTDKMCVRLGTKLGFNPAKIKSLTKTKVMKENFKSFGRMEADAFKVISDWHYYAILELTQCDDFKGSPLWISRVLGLSFAETLDAIERLKRLNYLEITPEGKWIDRLGDFNNLGNEFMAPAFTEHQRQVVKKALEALDKTSYEKRVQSSMTVAVSKKRVAEAKSMILNFIEELNDHLRTGDSKDEVYNISVSLYPLTTIGDSHE</sequence>
<gene>
    <name evidence="2" type="ORF">SOO65_02280</name>
</gene>